<keyword evidence="3" id="KW-1185">Reference proteome</keyword>
<keyword evidence="2" id="KW-0472">Membrane</keyword>
<evidence type="ECO:0000256" key="1">
    <source>
        <dbReference type="SAM" id="MobiDB-lite"/>
    </source>
</evidence>
<name>A0A6P8YSG3_THRPL</name>
<dbReference type="OrthoDB" id="8186197at2759"/>
<dbReference type="InParanoid" id="A0A6P8YSG3"/>
<dbReference type="AlphaFoldDB" id="A0A6P8YSG3"/>
<keyword evidence="2" id="KW-0812">Transmembrane</keyword>
<feature type="compositionally biased region" description="Low complexity" evidence="1">
    <location>
        <begin position="55"/>
        <end position="65"/>
    </location>
</feature>
<dbReference type="GeneID" id="117646264"/>
<gene>
    <name evidence="4" type="primary">LOC117646264</name>
</gene>
<keyword evidence="2" id="KW-1133">Transmembrane helix</keyword>
<dbReference type="KEGG" id="tpal:117646264"/>
<reference evidence="4" key="1">
    <citation type="submission" date="2025-08" db="UniProtKB">
        <authorList>
            <consortium name="RefSeq"/>
        </authorList>
    </citation>
    <scope>IDENTIFICATION</scope>
    <source>
        <tissue evidence="4">Total insect</tissue>
    </source>
</reference>
<evidence type="ECO:0000256" key="2">
    <source>
        <dbReference type="SAM" id="Phobius"/>
    </source>
</evidence>
<accession>A0A6P8YSG3</accession>
<dbReference type="RefSeq" id="XP_034242993.1">
    <property type="nucleotide sequence ID" value="XM_034387102.1"/>
</dbReference>
<feature type="transmembrane region" description="Helical" evidence="2">
    <location>
        <begin position="192"/>
        <end position="212"/>
    </location>
</feature>
<evidence type="ECO:0000313" key="3">
    <source>
        <dbReference type="Proteomes" id="UP000515158"/>
    </source>
</evidence>
<organism evidence="4">
    <name type="scientific">Thrips palmi</name>
    <name type="common">Melon thrips</name>
    <dbReference type="NCBI Taxonomy" id="161013"/>
    <lineage>
        <taxon>Eukaryota</taxon>
        <taxon>Metazoa</taxon>
        <taxon>Ecdysozoa</taxon>
        <taxon>Arthropoda</taxon>
        <taxon>Hexapoda</taxon>
        <taxon>Insecta</taxon>
        <taxon>Pterygota</taxon>
        <taxon>Neoptera</taxon>
        <taxon>Paraneoptera</taxon>
        <taxon>Thysanoptera</taxon>
        <taxon>Terebrantia</taxon>
        <taxon>Thripoidea</taxon>
        <taxon>Thripidae</taxon>
        <taxon>Thrips</taxon>
    </lineage>
</organism>
<sequence length="319" mass="34262">MANIPTVVLSSPATSPLRQQQQQPQKAVPFVSPSTSRRNLTPLMNSMSPQPLPRTPRQQQPQSQQYNHRRTLSMSSGHQKTAVIAPNTYTGFDLSGRAYGDGYRPRCELEDDMAEMQASFLSQQHEPLMRRSPRPYKSNKSSWLSLPGVQGSGLGHRAPKGVLFGTGIVLVLSGVVANVLAFYMLSLKGRQYYLDFGVLSAFASLMLGIVGLRSRVGHLLPNRNYVTGYILVAAFSVLTAAGLLTLLLLPQPPHLPRSARLHGVGLGGAAATIDITAGAVCGTAALTLLLAATGTLTSYCCRYPPPDNRVAHAAPTFSV</sequence>
<protein>
    <submittedName>
        <fullName evidence="4">Uncharacterized protein LOC117646264</fullName>
    </submittedName>
</protein>
<feature type="transmembrane region" description="Helical" evidence="2">
    <location>
        <begin position="162"/>
        <end position="186"/>
    </location>
</feature>
<feature type="transmembrane region" description="Helical" evidence="2">
    <location>
        <begin position="224"/>
        <end position="249"/>
    </location>
</feature>
<feature type="compositionally biased region" description="Polar residues" evidence="1">
    <location>
        <begin position="8"/>
        <end position="18"/>
    </location>
</feature>
<feature type="region of interest" description="Disordered" evidence="1">
    <location>
        <begin position="1"/>
        <end position="78"/>
    </location>
</feature>
<proteinExistence type="predicted"/>
<feature type="transmembrane region" description="Helical" evidence="2">
    <location>
        <begin position="269"/>
        <end position="292"/>
    </location>
</feature>
<dbReference type="Proteomes" id="UP000515158">
    <property type="component" value="Unplaced"/>
</dbReference>
<feature type="compositionally biased region" description="Polar residues" evidence="1">
    <location>
        <begin position="32"/>
        <end position="47"/>
    </location>
</feature>
<dbReference type="CTD" id="318559"/>
<evidence type="ECO:0000313" key="4">
    <source>
        <dbReference type="RefSeq" id="XP_034242993.1"/>
    </source>
</evidence>